<keyword evidence="2" id="KW-1185">Reference proteome</keyword>
<dbReference type="InterPro" id="IPR029052">
    <property type="entry name" value="Metallo-depent_PP-like"/>
</dbReference>
<name>A0A5J5GDX6_9BACL</name>
<dbReference type="OrthoDB" id="5380073at2"/>
<dbReference type="Gene3D" id="3.60.21.10">
    <property type="match status" value="1"/>
</dbReference>
<sequence length="170" mass="20077">MADVFFTSDHHFGDRSILDVESRPFPGVPEMNEVMVARWNETVTPEDRVYHLGDFSVLDQEETRRVVSRLNGYKILILGNHDREHGRTRSWWLDAGFQEAHETGLIYQNFFLLTHEPLYMNKHMPFVNVHGHIHGQKYADKQHFNVCVEHWNYRPVSFGEMRRILAGEIK</sequence>
<dbReference type="SUPFAM" id="SSF56300">
    <property type="entry name" value="Metallo-dependent phosphatases"/>
    <property type="match status" value="1"/>
</dbReference>
<evidence type="ECO:0000313" key="2">
    <source>
        <dbReference type="Proteomes" id="UP000367750"/>
    </source>
</evidence>
<protein>
    <submittedName>
        <fullName evidence="1">Phosphoesterase</fullName>
    </submittedName>
</protein>
<dbReference type="Proteomes" id="UP000367750">
    <property type="component" value="Unassembled WGS sequence"/>
</dbReference>
<reference evidence="1 2" key="1">
    <citation type="submission" date="2019-09" db="EMBL/GenBank/DDBJ databases">
        <title>Bacillus ochoae sp. nov., Paenibacillus whitsoniae sp. nov., Paenibacillus spiritus sp. nov. Isolated from the Mars Exploration Rover during spacecraft assembly.</title>
        <authorList>
            <person name="Seuylemezian A."/>
            <person name="Vaishampayan P."/>
        </authorList>
    </citation>
    <scope>NUCLEOTIDE SEQUENCE [LARGE SCALE GENOMIC DNA]</scope>
    <source>
        <strain evidence="1 2">MER_111</strain>
    </source>
</reference>
<organism evidence="1 2">
    <name type="scientific">Paenibacillus spiritus</name>
    <dbReference type="NCBI Taxonomy" id="2496557"/>
    <lineage>
        <taxon>Bacteria</taxon>
        <taxon>Bacillati</taxon>
        <taxon>Bacillota</taxon>
        <taxon>Bacilli</taxon>
        <taxon>Bacillales</taxon>
        <taxon>Paenibacillaceae</taxon>
        <taxon>Paenibacillus</taxon>
    </lineage>
</organism>
<dbReference type="RefSeq" id="WP_150457207.1">
    <property type="nucleotide sequence ID" value="NZ_VYKK01000005.1"/>
</dbReference>
<comment type="caution">
    <text evidence="1">The sequence shown here is derived from an EMBL/GenBank/DDBJ whole genome shotgun (WGS) entry which is preliminary data.</text>
</comment>
<accession>A0A5J5GDX6</accession>
<proteinExistence type="predicted"/>
<dbReference type="AlphaFoldDB" id="A0A5J5GDX6"/>
<evidence type="ECO:0000313" key="1">
    <source>
        <dbReference type="EMBL" id="KAA9006375.1"/>
    </source>
</evidence>
<gene>
    <name evidence="1" type="ORF">F4V43_05325</name>
</gene>
<dbReference type="EMBL" id="VYKK01000005">
    <property type="protein sequence ID" value="KAA9006375.1"/>
    <property type="molecule type" value="Genomic_DNA"/>
</dbReference>